<evidence type="ECO:0000313" key="1">
    <source>
        <dbReference type="EMBL" id="GJM99431.1"/>
    </source>
</evidence>
<accession>A0AAV5CLV0</accession>
<evidence type="ECO:0000313" key="2">
    <source>
        <dbReference type="Proteomes" id="UP001054889"/>
    </source>
</evidence>
<dbReference type="Proteomes" id="UP001054889">
    <property type="component" value="Unassembled WGS sequence"/>
</dbReference>
<dbReference type="EMBL" id="BQKI01000007">
    <property type="protein sequence ID" value="GJM99431.1"/>
    <property type="molecule type" value="Genomic_DNA"/>
</dbReference>
<dbReference type="AlphaFoldDB" id="A0AAV5CLV0"/>
<reference evidence="1" key="1">
    <citation type="journal article" date="2018" name="DNA Res.">
        <title>Multiple hybrid de novo genome assembly of finger millet, an orphan allotetraploid crop.</title>
        <authorList>
            <person name="Hatakeyama M."/>
            <person name="Aluri S."/>
            <person name="Balachadran M.T."/>
            <person name="Sivarajan S.R."/>
            <person name="Patrignani A."/>
            <person name="Gruter S."/>
            <person name="Poveda L."/>
            <person name="Shimizu-Inatsugi R."/>
            <person name="Baeten J."/>
            <person name="Francoijs K.J."/>
            <person name="Nataraja K.N."/>
            <person name="Reddy Y.A.N."/>
            <person name="Phadnis S."/>
            <person name="Ravikumar R.L."/>
            <person name="Schlapbach R."/>
            <person name="Sreeman S.M."/>
            <person name="Shimizu K.K."/>
        </authorList>
    </citation>
    <scope>NUCLEOTIDE SEQUENCE</scope>
</reference>
<name>A0AAV5CLV0_ELECO</name>
<keyword evidence="2" id="KW-1185">Reference proteome</keyword>
<comment type="caution">
    <text evidence="1">The sequence shown here is derived from an EMBL/GenBank/DDBJ whole genome shotgun (WGS) entry which is preliminary data.</text>
</comment>
<sequence>MDTLVDFANTFTNDHVYDDDYCVDDDDYCVDVPSSSEYLVSSNDNLVGCSANVPNVMIVDDVPACSTSMTRVDDDVSLYLACSSIVTNDDDACDAFIDHASDSFVRDFFDFHAIENEDLLDSLIRLRGITDRIAATAFELPKILIVEKILTLLPSSKLLYITLDLIMDKNLSVDDVIGLLFTDEEITTTLTGK</sequence>
<proteinExistence type="predicted"/>
<organism evidence="1 2">
    <name type="scientific">Eleusine coracana subsp. coracana</name>
    <dbReference type="NCBI Taxonomy" id="191504"/>
    <lineage>
        <taxon>Eukaryota</taxon>
        <taxon>Viridiplantae</taxon>
        <taxon>Streptophyta</taxon>
        <taxon>Embryophyta</taxon>
        <taxon>Tracheophyta</taxon>
        <taxon>Spermatophyta</taxon>
        <taxon>Magnoliopsida</taxon>
        <taxon>Liliopsida</taxon>
        <taxon>Poales</taxon>
        <taxon>Poaceae</taxon>
        <taxon>PACMAD clade</taxon>
        <taxon>Chloridoideae</taxon>
        <taxon>Cynodonteae</taxon>
        <taxon>Eleusininae</taxon>
        <taxon>Eleusine</taxon>
    </lineage>
</organism>
<protein>
    <submittedName>
        <fullName evidence="1">Uncharacterized protein</fullName>
    </submittedName>
</protein>
<gene>
    <name evidence="1" type="primary">ga16527</name>
    <name evidence="1" type="ORF">PR202_ga16527</name>
</gene>
<reference evidence="1" key="2">
    <citation type="submission" date="2021-12" db="EMBL/GenBank/DDBJ databases">
        <title>Resequencing data analysis of finger millet.</title>
        <authorList>
            <person name="Hatakeyama M."/>
            <person name="Aluri S."/>
            <person name="Balachadran M.T."/>
            <person name="Sivarajan S.R."/>
            <person name="Poveda L."/>
            <person name="Shimizu-Inatsugi R."/>
            <person name="Schlapbach R."/>
            <person name="Sreeman S.M."/>
            <person name="Shimizu K.K."/>
        </authorList>
    </citation>
    <scope>NUCLEOTIDE SEQUENCE</scope>
</reference>